<feature type="non-terminal residue" evidence="9">
    <location>
        <position position="1"/>
    </location>
</feature>
<dbReference type="InterPro" id="IPR036291">
    <property type="entry name" value="NAD(P)-bd_dom_sf"/>
</dbReference>
<evidence type="ECO:0000259" key="8">
    <source>
        <dbReference type="Pfam" id="PF18317"/>
    </source>
</evidence>
<dbReference type="InterPro" id="IPR022893">
    <property type="entry name" value="Shikimate_DH_fam"/>
</dbReference>
<dbReference type="GO" id="GO:0050661">
    <property type="term" value="F:NADP binding"/>
    <property type="evidence" value="ECO:0007669"/>
    <property type="project" value="InterPro"/>
</dbReference>
<evidence type="ECO:0000259" key="6">
    <source>
        <dbReference type="Pfam" id="PF01488"/>
    </source>
</evidence>
<dbReference type="GO" id="GO:0008652">
    <property type="term" value="P:amino acid biosynthetic process"/>
    <property type="evidence" value="ECO:0007669"/>
    <property type="project" value="UniProtKB-KW"/>
</dbReference>
<dbReference type="InterPro" id="IPR013708">
    <property type="entry name" value="Shikimate_DH-bd_N"/>
</dbReference>
<dbReference type="Pfam" id="PF08501">
    <property type="entry name" value="Shikimate_dh_N"/>
    <property type="match status" value="1"/>
</dbReference>
<dbReference type="InterPro" id="IPR011342">
    <property type="entry name" value="Shikimate_DH"/>
</dbReference>
<keyword evidence="4" id="KW-0560">Oxidoreductase</keyword>
<feature type="domain" description="Shikimate dehydrogenase substrate binding N-terminal" evidence="7">
    <location>
        <begin position="1"/>
        <end position="83"/>
    </location>
</feature>
<dbReference type="HAMAP" id="MF_00222">
    <property type="entry name" value="Shikimate_DH_AroE"/>
    <property type="match status" value="1"/>
</dbReference>
<dbReference type="Pfam" id="PF18317">
    <property type="entry name" value="SDH_C"/>
    <property type="match status" value="1"/>
</dbReference>
<dbReference type="CDD" id="cd01065">
    <property type="entry name" value="NAD_bind_Shikimate_DH"/>
    <property type="match status" value="1"/>
</dbReference>
<evidence type="ECO:0000256" key="5">
    <source>
        <dbReference type="ARBA" id="ARBA00023141"/>
    </source>
</evidence>
<gene>
    <name evidence="9" type="ORF">METZ01_LOCUS127087</name>
</gene>
<dbReference type="InterPro" id="IPR046346">
    <property type="entry name" value="Aminoacid_DH-like_N_sf"/>
</dbReference>
<dbReference type="Gene3D" id="3.40.50.720">
    <property type="entry name" value="NAD(P)-binding Rossmann-like Domain"/>
    <property type="match status" value="1"/>
</dbReference>
<accession>A0A381YCG7</accession>
<keyword evidence="3" id="KW-0521">NADP</keyword>
<keyword evidence="5" id="KW-0057">Aromatic amino acid biosynthesis</keyword>
<dbReference type="EMBL" id="UINC01017807">
    <property type="protein sequence ID" value="SVA74233.1"/>
    <property type="molecule type" value="Genomic_DNA"/>
</dbReference>
<dbReference type="PANTHER" id="PTHR21089">
    <property type="entry name" value="SHIKIMATE DEHYDROGENASE"/>
    <property type="match status" value="1"/>
</dbReference>
<dbReference type="GO" id="GO:0019632">
    <property type="term" value="P:shikimate metabolic process"/>
    <property type="evidence" value="ECO:0007669"/>
    <property type="project" value="InterPro"/>
</dbReference>
<evidence type="ECO:0000256" key="1">
    <source>
        <dbReference type="ARBA" id="ARBA00012962"/>
    </source>
</evidence>
<name>A0A381YCG7_9ZZZZ</name>
<sequence>VIGAPVRHSLSPTLLNAAFAEAGLDWHFTALEVAEGRAGEALDAARALGLVGLSVTMPHKAAVSAAVDERTEQAEVLDAVNCVVVEGDRLVGHNTDGDGFLDGLRHDTGFDPSGRSTVVLGAGGAARAVVLALARAGAAEVAVVNRTASRAEVAAGLAGPVGRMVGPNEVSEAVAAADLVVNATSVGMADDGALPVDPASVANGALAVDLIYHPPETAWLAALRGRGIEAHNGLSMLVFQAAHAFRLWTGSEAPVAVMDAAARAVLATR</sequence>
<evidence type="ECO:0000259" key="7">
    <source>
        <dbReference type="Pfam" id="PF08501"/>
    </source>
</evidence>
<dbReference type="AlphaFoldDB" id="A0A381YCG7"/>
<dbReference type="GO" id="GO:0009073">
    <property type="term" value="P:aromatic amino acid family biosynthetic process"/>
    <property type="evidence" value="ECO:0007669"/>
    <property type="project" value="UniProtKB-KW"/>
</dbReference>
<dbReference type="InterPro" id="IPR041121">
    <property type="entry name" value="SDH_C"/>
</dbReference>
<protein>
    <recommendedName>
        <fullName evidence="1">shikimate dehydrogenase (NADP(+))</fullName>
        <ecNumber evidence="1">1.1.1.25</ecNumber>
    </recommendedName>
</protein>
<evidence type="ECO:0000256" key="3">
    <source>
        <dbReference type="ARBA" id="ARBA00022857"/>
    </source>
</evidence>
<dbReference type="NCBIfam" id="TIGR00507">
    <property type="entry name" value="aroE"/>
    <property type="match status" value="1"/>
</dbReference>
<dbReference type="GO" id="GO:0005829">
    <property type="term" value="C:cytosol"/>
    <property type="evidence" value="ECO:0007669"/>
    <property type="project" value="TreeGrafter"/>
</dbReference>
<dbReference type="Gene3D" id="3.40.50.10860">
    <property type="entry name" value="Leucine Dehydrogenase, chain A, domain 1"/>
    <property type="match status" value="1"/>
</dbReference>
<organism evidence="9">
    <name type="scientific">marine metagenome</name>
    <dbReference type="NCBI Taxonomy" id="408172"/>
    <lineage>
        <taxon>unclassified sequences</taxon>
        <taxon>metagenomes</taxon>
        <taxon>ecological metagenomes</taxon>
    </lineage>
</organism>
<reference evidence="9" key="1">
    <citation type="submission" date="2018-05" db="EMBL/GenBank/DDBJ databases">
        <authorList>
            <person name="Lanie J.A."/>
            <person name="Ng W.-L."/>
            <person name="Kazmierczak K.M."/>
            <person name="Andrzejewski T.M."/>
            <person name="Davidsen T.M."/>
            <person name="Wayne K.J."/>
            <person name="Tettelin H."/>
            <person name="Glass J.I."/>
            <person name="Rusch D."/>
            <person name="Podicherti R."/>
            <person name="Tsui H.-C.T."/>
            <person name="Winkler M.E."/>
        </authorList>
    </citation>
    <scope>NUCLEOTIDE SEQUENCE</scope>
</reference>
<keyword evidence="2" id="KW-0028">Amino-acid biosynthesis</keyword>
<dbReference type="GO" id="GO:0004764">
    <property type="term" value="F:shikimate 3-dehydrogenase (NADP+) activity"/>
    <property type="evidence" value="ECO:0007669"/>
    <property type="project" value="UniProtKB-EC"/>
</dbReference>
<dbReference type="SUPFAM" id="SSF51735">
    <property type="entry name" value="NAD(P)-binding Rossmann-fold domains"/>
    <property type="match status" value="1"/>
</dbReference>
<dbReference type="PANTHER" id="PTHR21089:SF1">
    <property type="entry name" value="BIFUNCTIONAL 3-DEHYDROQUINATE DEHYDRATASE_SHIKIMATE DEHYDROGENASE, CHLOROPLASTIC"/>
    <property type="match status" value="1"/>
</dbReference>
<dbReference type="EC" id="1.1.1.25" evidence="1"/>
<feature type="domain" description="Quinate/shikimate 5-dehydrogenase/glutamyl-tRNA reductase" evidence="6">
    <location>
        <begin position="114"/>
        <end position="185"/>
    </location>
</feature>
<dbReference type="UniPathway" id="UPA00053">
    <property type="reaction ID" value="UER00087"/>
</dbReference>
<proteinExistence type="inferred from homology"/>
<dbReference type="Pfam" id="PF01488">
    <property type="entry name" value="Shikimate_DH"/>
    <property type="match status" value="1"/>
</dbReference>
<dbReference type="GO" id="GO:0009423">
    <property type="term" value="P:chorismate biosynthetic process"/>
    <property type="evidence" value="ECO:0007669"/>
    <property type="project" value="UniProtKB-UniPathway"/>
</dbReference>
<evidence type="ECO:0000256" key="4">
    <source>
        <dbReference type="ARBA" id="ARBA00023002"/>
    </source>
</evidence>
<evidence type="ECO:0000313" key="9">
    <source>
        <dbReference type="EMBL" id="SVA74233.1"/>
    </source>
</evidence>
<dbReference type="InterPro" id="IPR006151">
    <property type="entry name" value="Shikm_DH/Glu-tRNA_Rdtase"/>
</dbReference>
<evidence type="ECO:0000256" key="2">
    <source>
        <dbReference type="ARBA" id="ARBA00022605"/>
    </source>
</evidence>
<feature type="domain" description="SDH C-terminal" evidence="8">
    <location>
        <begin position="233"/>
        <end position="263"/>
    </location>
</feature>
<dbReference type="SUPFAM" id="SSF53223">
    <property type="entry name" value="Aminoacid dehydrogenase-like, N-terminal domain"/>
    <property type="match status" value="1"/>
</dbReference>